<feature type="compositionally biased region" description="Low complexity" evidence="1">
    <location>
        <begin position="16"/>
        <end position="30"/>
    </location>
</feature>
<keyword evidence="3" id="KW-1185">Reference proteome</keyword>
<dbReference type="AlphaFoldDB" id="A0A565BIE2"/>
<proteinExistence type="predicted"/>
<accession>A0A565BIE2</accession>
<gene>
    <name evidence="2" type="ORF">ANE_LOCUS11815</name>
</gene>
<name>A0A565BIE2_9BRAS</name>
<evidence type="ECO:0000256" key="1">
    <source>
        <dbReference type="SAM" id="MobiDB-lite"/>
    </source>
</evidence>
<dbReference type="Proteomes" id="UP000489600">
    <property type="component" value="Unassembled WGS sequence"/>
</dbReference>
<evidence type="ECO:0008006" key="4">
    <source>
        <dbReference type="Google" id="ProtNLM"/>
    </source>
</evidence>
<sequence length="154" mass="16728">MGSPTPATFTHPRSPKSPQNQSSPSNPSQKASWFSFDSEKVLPASSLVSDVKVVNGVAKTVILEGLIKNFQPLWKNYIVRFFIGDAPHIGKVHATVNRLWSSDKLTKIDAQFLNPKTVLFSDRGSTYAKACSQEALLAYWGYPSGGSGVVTKNG</sequence>
<dbReference type="EMBL" id="CABITT030000004">
    <property type="protein sequence ID" value="VVB01371.1"/>
    <property type="molecule type" value="Genomic_DNA"/>
</dbReference>
<reference evidence="2" key="1">
    <citation type="submission" date="2019-07" db="EMBL/GenBank/DDBJ databases">
        <authorList>
            <person name="Dittberner H."/>
        </authorList>
    </citation>
    <scope>NUCLEOTIDE SEQUENCE [LARGE SCALE GENOMIC DNA]</scope>
</reference>
<feature type="region of interest" description="Disordered" evidence="1">
    <location>
        <begin position="1"/>
        <end position="31"/>
    </location>
</feature>
<organism evidence="2 3">
    <name type="scientific">Arabis nemorensis</name>
    <dbReference type="NCBI Taxonomy" id="586526"/>
    <lineage>
        <taxon>Eukaryota</taxon>
        <taxon>Viridiplantae</taxon>
        <taxon>Streptophyta</taxon>
        <taxon>Embryophyta</taxon>
        <taxon>Tracheophyta</taxon>
        <taxon>Spermatophyta</taxon>
        <taxon>Magnoliopsida</taxon>
        <taxon>eudicotyledons</taxon>
        <taxon>Gunneridae</taxon>
        <taxon>Pentapetalae</taxon>
        <taxon>rosids</taxon>
        <taxon>malvids</taxon>
        <taxon>Brassicales</taxon>
        <taxon>Brassicaceae</taxon>
        <taxon>Arabideae</taxon>
        <taxon>Arabis</taxon>
    </lineage>
</organism>
<evidence type="ECO:0000313" key="2">
    <source>
        <dbReference type="EMBL" id="VVB01371.1"/>
    </source>
</evidence>
<dbReference type="OrthoDB" id="1114131at2759"/>
<comment type="caution">
    <text evidence="2">The sequence shown here is derived from an EMBL/GenBank/DDBJ whole genome shotgun (WGS) entry which is preliminary data.</text>
</comment>
<protein>
    <recommendedName>
        <fullName evidence="4">DUF4283 domain-containing protein</fullName>
    </recommendedName>
</protein>
<evidence type="ECO:0000313" key="3">
    <source>
        <dbReference type="Proteomes" id="UP000489600"/>
    </source>
</evidence>